<name>A0AA41VL13_PAPNU</name>
<keyword evidence="6" id="KW-0560">Oxidoreductase</keyword>
<proteinExistence type="inferred from homology"/>
<accession>A0AA41VL13</accession>
<dbReference type="InterPro" id="IPR026992">
    <property type="entry name" value="DIOX_N"/>
</dbReference>
<dbReference type="InterPro" id="IPR044861">
    <property type="entry name" value="IPNS-like_FE2OG_OXY"/>
</dbReference>
<dbReference type="Pfam" id="PF14226">
    <property type="entry name" value="DIOX_N"/>
    <property type="match status" value="1"/>
</dbReference>
<reference evidence="8" key="1">
    <citation type="submission" date="2022-03" db="EMBL/GenBank/DDBJ databases">
        <title>A functionally conserved STORR gene fusion in Papaver species that diverged 16.8 million years ago.</title>
        <authorList>
            <person name="Catania T."/>
        </authorList>
    </citation>
    <scope>NUCLEOTIDE SEQUENCE</scope>
    <source>
        <strain evidence="8">S-191538</strain>
    </source>
</reference>
<sequence>MGMIFESGIKFIDFSKDPNDLVEGSEGWKNLCKQVKEACESHGCFQVVYDKVPATLHDEMFKGVKDLFDVRDETKQKNISCKPCHGYIGKDSNFPLLESLGIENAPILDKARAFTDLMWPNGNPSFCETLNSMSIMMKELEGIIRKMIFESLGVKEYCNTNIKDSDYIFRVMKYKAPFSDHPTIGLPTHTDKNILTILYEDIQGLEVLSKEGKWIQVVPKQGKFLVIVGESLMAWSNGRMHAPKHRVMMTGEKDRYSYSQFSTPNELVYVETPKELVDEDHPLLYRPFKFLEYLRYFDANMHLANPLATYVGVGKV</sequence>
<evidence type="ECO:0000313" key="8">
    <source>
        <dbReference type="EMBL" id="MCL7043221.1"/>
    </source>
</evidence>
<comment type="function">
    <text evidence="3">2-oxoglutarate-dependent dioxygenase essential for auxin catabolism and maintenance of auxin homeostasis in reproductive organs. Catalyzes the irreversible oxidation of indole-3-acetic acid (IAA) to the biologically inactive 2-oxoindole-3-acetic acid (OxIAA).</text>
</comment>
<dbReference type="AlphaFoldDB" id="A0AA41VL13"/>
<protein>
    <recommendedName>
        <fullName evidence="4">2-oxoglutarate-dependent dioxygenase DAO</fullName>
    </recommendedName>
    <alternativeName>
        <fullName evidence="5">Protein DIOXYGENASE FOR AUXIN OXIDATION</fullName>
    </alternativeName>
</protein>
<dbReference type="Gene3D" id="2.60.120.330">
    <property type="entry name" value="B-lactam Antibiotic, Isopenicillin N Synthase, Chain"/>
    <property type="match status" value="1"/>
</dbReference>
<dbReference type="GO" id="GO:0016491">
    <property type="term" value="F:oxidoreductase activity"/>
    <property type="evidence" value="ECO:0007669"/>
    <property type="project" value="UniProtKB-KW"/>
</dbReference>
<dbReference type="PROSITE" id="PS51471">
    <property type="entry name" value="FE2OG_OXY"/>
    <property type="match status" value="1"/>
</dbReference>
<dbReference type="InterPro" id="IPR027443">
    <property type="entry name" value="IPNS-like_sf"/>
</dbReference>
<dbReference type="InterPro" id="IPR005123">
    <property type="entry name" value="Oxoglu/Fe-dep_dioxygenase_dom"/>
</dbReference>
<evidence type="ECO:0000313" key="9">
    <source>
        <dbReference type="Proteomes" id="UP001177140"/>
    </source>
</evidence>
<keyword evidence="9" id="KW-1185">Reference proteome</keyword>
<dbReference type="EMBL" id="JAJJMA010244268">
    <property type="protein sequence ID" value="MCL7043221.1"/>
    <property type="molecule type" value="Genomic_DNA"/>
</dbReference>
<evidence type="ECO:0000256" key="1">
    <source>
        <dbReference type="ARBA" id="ARBA00022723"/>
    </source>
</evidence>
<dbReference type="FunFam" id="2.60.120.330:FF:000017">
    <property type="entry name" value="2-oxoglutarate-dependent dioxygenase DAO"/>
    <property type="match status" value="1"/>
</dbReference>
<keyword evidence="2 6" id="KW-0408">Iron</keyword>
<dbReference type="PANTHER" id="PTHR47990">
    <property type="entry name" value="2-OXOGLUTARATE (2OG) AND FE(II)-DEPENDENT OXYGENASE SUPERFAMILY PROTEIN-RELATED"/>
    <property type="match status" value="1"/>
</dbReference>
<organism evidence="8 9">
    <name type="scientific">Papaver nudicaule</name>
    <name type="common">Iceland poppy</name>
    <dbReference type="NCBI Taxonomy" id="74823"/>
    <lineage>
        <taxon>Eukaryota</taxon>
        <taxon>Viridiplantae</taxon>
        <taxon>Streptophyta</taxon>
        <taxon>Embryophyta</taxon>
        <taxon>Tracheophyta</taxon>
        <taxon>Spermatophyta</taxon>
        <taxon>Magnoliopsida</taxon>
        <taxon>Ranunculales</taxon>
        <taxon>Papaveraceae</taxon>
        <taxon>Papaveroideae</taxon>
        <taxon>Papaver</taxon>
    </lineage>
</organism>
<evidence type="ECO:0000259" key="7">
    <source>
        <dbReference type="PROSITE" id="PS51471"/>
    </source>
</evidence>
<keyword evidence="1 6" id="KW-0479">Metal-binding</keyword>
<evidence type="ECO:0000256" key="6">
    <source>
        <dbReference type="RuleBase" id="RU003682"/>
    </source>
</evidence>
<dbReference type="Pfam" id="PF03171">
    <property type="entry name" value="2OG-FeII_Oxy"/>
    <property type="match status" value="1"/>
</dbReference>
<dbReference type="GO" id="GO:0046872">
    <property type="term" value="F:metal ion binding"/>
    <property type="evidence" value="ECO:0007669"/>
    <property type="project" value="UniProtKB-KW"/>
</dbReference>
<gene>
    <name evidence="8" type="ORF">MKW94_013659</name>
</gene>
<evidence type="ECO:0000256" key="4">
    <source>
        <dbReference type="ARBA" id="ARBA00074102"/>
    </source>
</evidence>
<evidence type="ECO:0000256" key="5">
    <source>
        <dbReference type="ARBA" id="ARBA00076740"/>
    </source>
</evidence>
<evidence type="ECO:0000256" key="3">
    <source>
        <dbReference type="ARBA" id="ARBA00054658"/>
    </source>
</evidence>
<dbReference type="Proteomes" id="UP001177140">
    <property type="component" value="Unassembled WGS sequence"/>
</dbReference>
<dbReference type="InterPro" id="IPR050231">
    <property type="entry name" value="Iron_ascorbate_oxido_reductase"/>
</dbReference>
<feature type="domain" description="Fe2OG dioxygenase" evidence="7">
    <location>
        <begin position="164"/>
        <end position="264"/>
    </location>
</feature>
<evidence type="ECO:0000256" key="2">
    <source>
        <dbReference type="ARBA" id="ARBA00023004"/>
    </source>
</evidence>
<comment type="similarity">
    <text evidence="6">Belongs to the iron/ascorbate-dependent oxidoreductase family.</text>
</comment>
<dbReference type="SUPFAM" id="SSF51197">
    <property type="entry name" value="Clavaminate synthase-like"/>
    <property type="match status" value="1"/>
</dbReference>
<comment type="caution">
    <text evidence="8">The sequence shown here is derived from an EMBL/GenBank/DDBJ whole genome shotgun (WGS) entry which is preliminary data.</text>
</comment>